<keyword evidence="1" id="KW-1133">Transmembrane helix</keyword>
<dbReference type="Proteomes" id="UP000887116">
    <property type="component" value="Unassembled WGS sequence"/>
</dbReference>
<comment type="caution">
    <text evidence="2">The sequence shown here is derived from an EMBL/GenBank/DDBJ whole genome shotgun (WGS) entry which is preliminary data.</text>
</comment>
<keyword evidence="1" id="KW-0472">Membrane</keyword>
<reference evidence="2" key="1">
    <citation type="submission" date="2020-07" db="EMBL/GenBank/DDBJ databases">
        <title>Multicomponent nature underlies the extraordinary mechanical properties of spider dragline silk.</title>
        <authorList>
            <person name="Kono N."/>
            <person name="Nakamura H."/>
            <person name="Mori M."/>
            <person name="Yoshida Y."/>
            <person name="Ohtoshi R."/>
            <person name="Malay A.D."/>
            <person name="Moran D.A.P."/>
            <person name="Tomita M."/>
            <person name="Numata K."/>
            <person name="Arakawa K."/>
        </authorList>
    </citation>
    <scope>NUCLEOTIDE SEQUENCE</scope>
</reference>
<feature type="transmembrane region" description="Helical" evidence="1">
    <location>
        <begin position="77"/>
        <end position="97"/>
    </location>
</feature>
<evidence type="ECO:0000256" key="1">
    <source>
        <dbReference type="SAM" id="Phobius"/>
    </source>
</evidence>
<evidence type="ECO:0000313" key="3">
    <source>
        <dbReference type="Proteomes" id="UP000887116"/>
    </source>
</evidence>
<proteinExistence type="predicted"/>
<organism evidence="2 3">
    <name type="scientific">Trichonephila clavata</name>
    <name type="common">Joro spider</name>
    <name type="synonym">Nephila clavata</name>
    <dbReference type="NCBI Taxonomy" id="2740835"/>
    <lineage>
        <taxon>Eukaryota</taxon>
        <taxon>Metazoa</taxon>
        <taxon>Ecdysozoa</taxon>
        <taxon>Arthropoda</taxon>
        <taxon>Chelicerata</taxon>
        <taxon>Arachnida</taxon>
        <taxon>Araneae</taxon>
        <taxon>Araneomorphae</taxon>
        <taxon>Entelegynae</taxon>
        <taxon>Araneoidea</taxon>
        <taxon>Nephilidae</taxon>
        <taxon>Trichonephila</taxon>
    </lineage>
</organism>
<accession>A0A8X6J3D1</accession>
<dbReference type="AlphaFoldDB" id="A0A8X6J3D1"/>
<protein>
    <submittedName>
        <fullName evidence="2">Uncharacterized protein</fullName>
    </submittedName>
</protein>
<evidence type="ECO:0000313" key="2">
    <source>
        <dbReference type="EMBL" id="GFR08198.1"/>
    </source>
</evidence>
<name>A0A8X6J3D1_TRICU</name>
<keyword evidence="1" id="KW-0812">Transmembrane</keyword>
<dbReference type="EMBL" id="BMAO01016389">
    <property type="protein sequence ID" value="GFR08198.1"/>
    <property type="molecule type" value="Genomic_DNA"/>
</dbReference>
<gene>
    <name evidence="2" type="ORF">TNCT_199071</name>
</gene>
<keyword evidence="3" id="KW-1185">Reference proteome</keyword>
<feature type="transmembrane region" description="Helical" evidence="1">
    <location>
        <begin position="118"/>
        <end position="136"/>
    </location>
</feature>
<sequence>MTVSIDRVKPAHLLRDEQTPSIILSDAPESVESKSFSPTEVFPECTNKLVNTDVPVQTAYHSRSGRRVHFPKNLTETLFMIISSLFKFFISGSVNFLSRRGDGVGTERIHPTINQSIVLLYIATFSSNCFCLNLAWL</sequence>